<gene>
    <name evidence="2" type="ORF">LWI29_036972</name>
</gene>
<accession>A0AA39RZJ6</accession>
<protein>
    <submittedName>
        <fullName evidence="2">Uncharacterized protein</fullName>
    </submittedName>
</protein>
<feature type="region of interest" description="Disordered" evidence="1">
    <location>
        <begin position="1"/>
        <end position="27"/>
    </location>
</feature>
<evidence type="ECO:0000313" key="2">
    <source>
        <dbReference type="EMBL" id="KAK0580140.1"/>
    </source>
</evidence>
<reference evidence="2" key="1">
    <citation type="journal article" date="2022" name="Plant J.">
        <title>Strategies of tolerance reflected in two North American maple genomes.</title>
        <authorList>
            <person name="McEvoy S.L."/>
            <person name="Sezen U.U."/>
            <person name="Trouern-Trend A."/>
            <person name="McMahon S.M."/>
            <person name="Schaberg P.G."/>
            <person name="Yang J."/>
            <person name="Wegrzyn J.L."/>
            <person name="Swenson N.G."/>
        </authorList>
    </citation>
    <scope>NUCLEOTIDE SEQUENCE</scope>
    <source>
        <strain evidence="2">NS2018</strain>
    </source>
</reference>
<evidence type="ECO:0000313" key="3">
    <source>
        <dbReference type="Proteomes" id="UP001168877"/>
    </source>
</evidence>
<feature type="region of interest" description="Disordered" evidence="1">
    <location>
        <begin position="52"/>
        <end position="101"/>
    </location>
</feature>
<evidence type="ECO:0000256" key="1">
    <source>
        <dbReference type="SAM" id="MobiDB-lite"/>
    </source>
</evidence>
<dbReference type="AlphaFoldDB" id="A0AA39RZJ6"/>
<sequence>MDQAQEGRSVWPAKEHGPDQVRSAEEALRTKSDTVVCRGACYRVTVRRTGPPRHVDPAGHRRRTDRWTGPAGRPKCYKIYDPPSGPVRSGTPEQSAGNRPRVVPDHRFEKRTGLAKWCGVDQVRPVFKNGSGGPDRSIFTALLLRAYGVPEPHTMKLFLLAPRFDFVDAIEKMGFEPTSKCFTLAVRSMAAISKLNWENVDSTYSVAAGIFPKVGEAVGFATHHDPPDDVVGVGGVVDGGVMVGGVVVGGVTVGGVVVGGVTVGGVVVGGVRVGGVMVGDGGDITGFTIGVTVGGVVVGGVTVGGVVVGGVRVGGVMVGDGGDITGFTIGVTVGGVVVGGVTVGGVVVGGVRVGGVMVGDGGDITGFTIGVVVPGGVGFTMGTAVSSWVVYSEGDEGIHFS</sequence>
<dbReference type="EMBL" id="JAUESC010000385">
    <property type="protein sequence ID" value="KAK0580140.1"/>
    <property type="molecule type" value="Genomic_DNA"/>
</dbReference>
<proteinExistence type="predicted"/>
<keyword evidence="3" id="KW-1185">Reference proteome</keyword>
<comment type="caution">
    <text evidence="2">The sequence shown here is derived from an EMBL/GenBank/DDBJ whole genome shotgun (WGS) entry which is preliminary data.</text>
</comment>
<dbReference type="Proteomes" id="UP001168877">
    <property type="component" value="Unassembled WGS sequence"/>
</dbReference>
<organism evidence="2 3">
    <name type="scientific">Acer saccharum</name>
    <name type="common">Sugar maple</name>
    <dbReference type="NCBI Taxonomy" id="4024"/>
    <lineage>
        <taxon>Eukaryota</taxon>
        <taxon>Viridiplantae</taxon>
        <taxon>Streptophyta</taxon>
        <taxon>Embryophyta</taxon>
        <taxon>Tracheophyta</taxon>
        <taxon>Spermatophyta</taxon>
        <taxon>Magnoliopsida</taxon>
        <taxon>eudicotyledons</taxon>
        <taxon>Gunneridae</taxon>
        <taxon>Pentapetalae</taxon>
        <taxon>rosids</taxon>
        <taxon>malvids</taxon>
        <taxon>Sapindales</taxon>
        <taxon>Sapindaceae</taxon>
        <taxon>Hippocastanoideae</taxon>
        <taxon>Acereae</taxon>
        <taxon>Acer</taxon>
    </lineage>
</organism>
<name>A0AA39RZJ6_ACESA</name>
<feature type="compositionally biased region" description="Basic and acidic residues" evidence="1">
    <location>
        <begin position="13"/>
        <end position="27"/>
    </location>
</feature>
<reference evidence="2" key="2">
    <citation type="submission" date="2023-06" db="EMBL/GenBank/DDBJ databases">
        <authorList>
            <person name="Swenson N.G."/>
            <person name="Wegrzyn J.L."/>
            <person name="Mcevoy S.L."/>
        </authorList>
    </citation>
    <scope>NUCLEOTIDE SEQUENCE</scope>
    <source>
        <strain evidence="2">NS2018</strain>
        <tissue evidence="2">Leaf</tissue>
    </source>
</reference>